<evidence type="ECO:0000313" key="3">
    <source>
        <dbReference type="EMBL" id="KYF55410.1"/>
    </source>
</evidence>
<dbReference type="Gene3D" id="3.30.200.20">
    <property type="entry name" value="Phosphorylase Kinase, domain 1"/>
    <property type="match status" value="1"/>
</dbReference>
<feature type="binding site" evidence="1">
    <location>
        <position position="40"/>
    </location>
    <ligand>
        <name>ATP</name>
        <dbReference type="ChEBI" id="CHEBI:30616"/>
    </ligand>
</feature>
<protein>
    <recommendedName>
        <fullName evidence="2">Protein kinase domain-containing protein</fullName>
    </recommendedName>
</protein>
<reference evidence="3 4" key="1">
    <citation type="submission" date="2014-02" db="EMBL/GenBank/DDBJ databases">
        <title>The small core and large imbalanced accessory genome model reveals a collaborative survival strategy of Sorangium cellulosum strains in nature.</title>
        <authorList>
            <person name="Han K."/>
            <person name="Peng R."/>
            <person name="Blom J."/>
            <person name="Li Y.-Z."/>
        </authorList>
    </citation>
    <scope>NUCLEOTIDE SEQUENCE [LARGE SCALE GENOMIC DNA]</scope>
    <source>
        <strain evidence="3 4">So0157-25</strain>
    </source>
</reference>
<dbReference type="PROSITE" id="PS50011">
    <property type="entry name" value="PROTEIN_KINASE_DOM"/>
    <property type="match status" value="1"/>
</dbReference>
<name>A0A150PIC7_SORCE</name>
<evidence type="ECO:0000259" key="2">
    <source>
        <dbReference type="PROSITE" id="PS50011"/>
    </source>
</evidence>
<dbReference type="SUPFAM" id="SSF56112">
    <property type="entry name" value="Protein kinase-like (PK-like)"/>
    <property type="match status" value="1"/>
</dbReference>
<keyword evidence="1" id="KW-0067">ATP-binding</keyword>
<dbReference type="InterPro" id="IPR011009">
    <property type="entry name" value="Kinase-like_dom_sf"/>
</dbReference>
<organism evidence="3 4">
    <name type="scientific">Sorangium cellulosum</name>
    <name type="common">Polyangium cellulosum</name>
    <dbReference type="NCBI Taxonomy" id="56"/>
    <lineage>
        <taxon>Bacteria</taxon>
        <taxon>Pseudomonadati</taxon>
        <taxon>Myxococcota</taxon>
        <taxon>Polyangia</taxon>
        <taxon>Polyangiales</taxon>
        <taxon>Polyangiaceae</taxon>
        <taxon>Sorangium</taxon>
    </lineage>
</organism>
<feature type="non-terminal residue" evidence="3">
    <location>
        <position position="93"/>
    </location>
</feature>
<keyword evidence="1" id="KW-0547">Nucleotide-binding</keyword>
<evidence type="ECO:0000313" key="4">
    <source>
        <dbReference type="Proteomes" id="UP000075420"/>
    </source>
</evidence>
<dbReference type="PROSITE" id="PS00107">
    <property type="entry name" value="PROTEIN_KINASE_ATP"/>
    <property type="match status" value="1"/>
</dbReference>
<dbReference type="GO" id="GO:0005524">
    <property type="term" value="F:ATP binding"/>
    <property type="evidence" value="ECO:0007669"/>
    <property type="project" value="UniProtKB-UniRule"/>
</dbReference>
<dbReference type="InterPro" id="IPR017441">
    <property type="entry name" value="Protein_kinase_ATP_BS"/>
</dbReference>
<accession>A0A150PIC7</accession>
<evidence type="ECO:0000256" key="1">
    <source>
        <dbReference type="PROSITE-ProRule" id="PRU10141"/>
    </source>
</evidence>
<comment type="caution">
    <text evidence="3">The sequence shown here is derived from an EMBL/GenBank/DDBJ whole genome shotgun (WGS) entry which is preliminary data.</text>
</comment>
<dbReference type="EMBL" id="JELY01001545">
    <property type="protein sequence ID" value="KYF55410.1"/>
    <property type="molecule type" value="Genomic_DNA"/>
</dbReference>
<sequence length="93" mass="9857">MTSHPLFPSRYEPIATLGKGGGGEVWAVRDRITGKTVALKTLGEDADEAEVLALVREAAALSGVEGLGVPRVLRFGRLPGTGRPFMVRELVEG</sequence>
<gene>
    <name evidence="3" type="ORF">BE08_19430</name>
</gene>
<proteinExistence type="predicted"/>
<dbReference type="InterPro" id="IPR000719">
    <property type="entry name" value="Prot_kinase_dom"/>
</dbReference>
<dbReference type="GO" id="GO:0004672">
    <property type="term" value="F:protein kinase activity"/>
    <property type="evidence" value="ECO:0007669"/>
    <property type="project" value="InterPro"/>
</dbReference>
<dbReference type="AlphaFoldDB" id="A0A150PIC7"/>
<feature type="domain" description="Protein kinase" evidence="2">
    <location>
        <begin position="11"/>
        <end position="93"/>
    </location>
</feature>
<dbReference type="Proteomes" id="UP000075420">
    <property type="component" value="Unassembled WGS sequence"/>
</dbReference>